<evidence type="ECO:0000259" key="1">
    <source>
        <dbReference type="Pfam" id="PF00644"/>
    </source>
</evidence>
<organism evidence="2 3">
    <name type="scientific">Panaeolus cyanescens</name>
    <dbReference type="NCBI Taxonomy" id="181874"/>
    <lineage>
        <taxon>Eukaryota</taxon>
        <taxon>Fungi</taxon>
        <taxon>Dikarya</taxon>
        <taxon>Basidiomycota</taxon>
        <taxon>Agaricomycotina</taxon>
        <taxon>Agaricomycetes</taxon>
        <taxon>Agaricomycetidae</taxon>
        <taxon>Agaricales</taxon>
        <taxon>Agaricineae</taxon>
        <taxon>Galeropsidaceae</taxon>
        <taxon>Panaeolus</taxon>
    </lineage>
</organism>
<keyword evidence="3" id="KW-1185">Reference proteome</keyword>
<dbReference type="InterPro" id="IPR012317">
    <property type="entry name" value="Poly(ADP-ribose)pol_cat_dom"/>
</dbReference>
<dbReference type="Proteomes" id="UP000284842">
    <property type="component" value="Unassembled WGS sequence"/>
</dbReference>
<accession>A0A409YKL0</accession>
<comment type="caution">
    <text evidence="2">The sequence shown here is derived from an EMBL/GenBank/DDBJ whole genome shotgun (WGS) entry which is preliminary data.</text>
</comment>
<dbReference type="InParanoid" id="A0A409YKL0"/>
<feature type="domain" description="PARP catalytic" evidence="1">
    <location>
        <begin position="102"/>
        <end position="169"/>
    </location>
</feature>
<sequence>MSTPLIQASLDASGNIHLHSGCFTNPANLVHVGPTDPDYVIRRPVSSKFLEGWKHPHKTKPVIRHIFYVVYSGPGLVHLSKFSDYSNRVGNTQMMFHGTKRASRMFGPGIYSTRVSSKADDYTGNSDSTLRTSTMIVNHVALGRTKIMHAAQHDMTHAPHMYNSVTAATYPEGGKVNYHEAVVYREDAICANALIIYQ</sequence>
<gene>
    <name evidence="2" type="ORF">CVT24_007590</name>
</gene>
<dbReference type="AlphaFoldDB" id="A0A409YKL0"/>
<dbReference type="Pfam" id="PF00644">
    <property type="entry name" value="PARP"/>
    <property type="match status" value="1"/>
</dbReference>
<name>A0A409YKL0_9AGAR</name>
<evidence type="ECO:0000313" key="3">
    <source>
        <dbReference type="Proteomes" id="UP000284842"/>
    </source>
</evidence>
<evidence type="ECO:0000313" key="2">
    <source>
        <dbReference type="EMBL" id="PPR03601.1"/>
    </source>
</evidence>
<dbReference type="OrthoDB" id="9514740at2759"/>
<proteinExistence type="predicted"/>
<dbReference type="Gene3D" id="3.90.228.10">
    <property type="match status" value="1"/>
</dbReference>
<dbReference type="EMBL" id="NHTK01001046">
    <property type="protein sequence ID" value="PPR03601.1"/>
    <property type="molecule type" value="Genomic_DNA"/>
</dbReference>
<dbReference type="STRING" id="181874.A0A409YKL0"/>
<dbReference type="SUPFAM" id="SSF56399">
    <property type="entry name" value="ADP-ribosylation"/>
    <property type="match status" value="1"/>
</dbReference>
<protein>
    <recommendedName>
        <fullName evidence="1">PARP catalytic domain-containing protein</fullName>
    </recommendedName>
</protein>
<reference evidence="2 3" key="1">
    <citation type="journal article" date="2018" name="Evol. Lett.">
        <title>Horizontal gene cluster transfer increased hallucinogenic mushroom diversity.</title>
        <authorList>
            <person name="Reynolds H.T."/>
            <person name="Vijayakumar V."/>
            <person name="Gluck-Thaler E."/>
            <person name="Korotkin H.B."/>
            <person name="Matheny P.B."/>
            <person name="Slot J.C."/>
        </authorList>
    </citation>
    <scope>NUCLEOTIDE SEQUENCE [LARGE SCALE GENOMIC DNA]</scope>
    <source>
        <strain evidence="2 3">2629</strain>
    </source>
</reference>
<dbReference type="GO" id="GO:0003950">
    <property type="term" value="F:NAD+ poly-ADP-ribosyltransferase activity"/>
    <property type="evidence" value="ECO:0007669"/>
    <property type="project" value="InterPro"/>
</dbReference>